<evidence type="ECO:0000313" key="2">
    <source>
        <dbReference type="Proteomes" id="UP001319080"/>
    </source>
</evidence>
<name>A0AAP2GTR2_9BACT</name>
<proteinExistence type="predicted"/>
<evidence type="ECO:0008006" key="3">
    <source>
        <dbReference type="Google" id="ProtNLM"/>
    </source>
</evidence>
<gene>
    <name evidence="1" type="ORF">KK062_06140</name>
</gene>
<dbReference type="AlphaFoldDB" id="A0AAP2GTR2"/>
<accession>A0AAP2GTR2</accession>
<reference evidence="1 2" key="1">
    <citation type="submission" date="2021-05" db="EMBL/GenBank/DDBJ databases">
        <title>A Polyphasic approach of four new species of the genus Ohtaekwangia: Ohtaekwangia histidinii sp. nov., Ohtaekwangia cretensis sp. nov., Ohtaekwangia indiensis sp. nov., Ohtaekwangia reichenbachii sp. nov. from diverse environment.</title>
        <authorList>
            <person name="Octaviana S."/>
        </authorList>
    </citation>
    <scope>NUCLEOTIDE SEQUENCE [LARGE SCALE GENOMIC DNA]</scope>
    <source>
        <strain evidence="1 2">PWU5</strain>
    </source>
</reference>
<protein>
    <recommendedName>
        <fullName evidence="3">Response regulatory domain-containing protein</fullName>
    </recommendedName>
</protein>
<organism evidence="1 2">
    <name type="scientific">Dawidia cretensis</name>
    <dbReference type="NCBI Taxonomy" id="2782350"/>
    <lineage>
        <taxon>Bacteria</taxon>
        <taxon>Pseudomonadati</taxon>
        <taxon>Bacteroidota</taxon>
        <taxon>Cytophagia</taxon>
        <taxon>Cytophagales</taxon>
        <taxon>Chryseotaleaceae</taxon>
        <taxon>Dawidia</taxon>
    </lineage>
</organism>
<dbReference type="RefSeq" id="WP_254083380.1">
    <property type="nucleotide sequence ID" value="NZ_JAHESE010000003.1"/>
</dbReference>
<keyword evidence="2" id="KW-1185">Reference proteome</keyword>
<dbReference type="Proteomes" id="UP001319080">
    <property type="component" value="Unassembled WGS sequence"/>
</dbReference>
<comment type="caution">
    <text evidence="1">The sequence shown here is derived from an EMBL/GenBank/DDBJ whole genome shotgun (WGS) entry which is preliminary data.</text>
</comment>
<dbReference type="EMBL" id="JAHESE010000003">
    <property type="protein sequence ID" value="MBT1707790.1"/>
    <property type="molecule type" value="Genomic_DNA"/>
</dbReference>
<evidence type="ECO:0000313" key="1">
    <source>
        <dbReference type="EMBL" id="MBT1707790.1"/>
    </source>
</evidence>
<sequence length="104" mass="11785">MAPRKHIVLLCDDPARAQRAQQMLEGVPVCATVEVAGDLFHLRRLLAVRIPDVIVLYPDPQSSPSMHYIKDLRKDIYADGIPVFIYPVLPDAHELVRMLTHLHP</sequence>